<dbReference type="FunFam" id="3.80.10.10:FF:000846">
    <property type="entry name" value="Predicted protein"/>
    <property type="match status" value="1"/>
</dbReference>
<evidence type="ECO:0000313" key="3">
    <source>
        <dbReference type="EnsemblMetazoa" id="XP_014257252.1"/>
    </source>
</evidence>
<dbReference type="EnsemblMetazoa" id="XM_014401766.2">
    <property type="protein sequence ID" value="XP_014257252.1"/>
    <property type="gene ID" value="LOC106671021"/>
</dbReference>
<gene>
    <name evidence="3" type="primary">106671021</name>
</gene>
<dbReference type="PANTHER" id="PTHR15140">
    <property type="entry name" value="TUBULIN-SPECIFIC CHAPERONE E"/>
    <property type="match status" value="1"/>
</dbReference>
<dbReference type="PANTHER" id="PTHR15140:SF6">
    <property type="entry name" value="TUBULIN-SPECIFIC CHAPERONE COFACTOR E-LIKE PROTEIN"/>
    <property type="match status" value="1"/>
</dbReference>
<accession>A0A8I6S4Y5</accession>
<dbReference type="PROSITE" id="PS50053">
    <property type="entry name" value="UBIQUITIN_2"/>
    <property type="match status" value="1"/>
</dbReference>
<dbReference type="OrthoDB" id="5855206at2759"/>
<dbReference type="SUPFAM" id="SSF52058">
    <property type="entry name" value="L domain-like"/>
    <property type="match status" value="1"/>
</dbReference>
<evidence type="ECO:0000259" key="2">
    <source>
        <dbReference type="PROSITE" id="PS50053"/>
    </source>
</evidence>
<evidence type="ECO:0000313" key="4">
    <source>
        <dbReference type="Proteomes" id="UP000494040"/>
    </source>
</evidence>
<dbReference type="InterPro" id="IPR000626">
    <property type="entry name" value="Ubiquitin-like_dom"/>
</dbReference>
<dbReference type="Gene3D" id="3.10.20.90">
    <property type="entry name" value="Phosphatidylinositol 3-kinase Catalytic Subunit, Chain A, domain 1"/>
    <property type="match status" value="1"/>
</dbReference>
<dbReference type="Pfam" id="PF14560">
    <property type="entry name" value="Ubiquitin_2"/>
    <property type="match status" value="1"/>
</dbReference>
<feature type="domain" description="Ubiquitin-like" evidence="2">
    <location>
        <begin position="396"/>
        <end position="479"/>
    </location>
</feature>
<keyword evidence="4" id="KW-1185">Reference proteome</keyword>
<evidence type="ECO:0000256" key="1">
    <source>
        <dbReference type="SAM" id="SignalP"/>
    </source>
</evidence>
<name>A0A8I6S4Y5_CIMLE</name>
<reference evidence="3" key="1">
    <citation type="submission" date="2022-01" db="UniProtKB">
        <authorList>
            <consortium name="EnsemblMetazoa"/>
        </authorList>
    </citation>
    <scope>IDENTIFICATION</scope>
</reference>
<sequence>MKKVFAIWFVQLVLMQAFLDNQFLDRPLIPAAKMPSLLEGIEAKYGREVEDCELDIPILYVPRKQHNFIPHVLVFNDFGIDSAGCEEHLRTKCQNVQELDLAQNSLSQWTEVMTILRIMPRLQFANLSFNTLKQGLCDEHLQGGFPQLKNLILNGTYIEWPSVRKLITQLPSLEELHLSLNGYSYIELEDLEKDTAIHKGVTKLYFTDNTVSSWREISKLGQAFPNLDSLILADCPITTLDVTSPSSSPERANSYSRSESECEGHCRNVDSPHHWFRNLKFLNLNNTLLSSWDDIDRLACFPSLEHLRIHGLPLFEYPQEYTKHERRQLLIARLPNIRTLNGGGVITDDDREDAERAFIRRYMDKPESDRPERYNELVCLHGRLDPLVNIDLSPERKVKINVICGAKTENRLLDVYQTVSELKQRLESFANIPVSKMKLFYVDQDMKAIHGPEEMKFPNKQLYSYNINSGDEIIIDSKI</sequence>
<dbReference type="InterPro" id="IPR032675">
    <property type="entry name" value="LRR_dom_sf"/>
</dbReference>
<keyword evidence="1" id="KW-0732">Signal</keyword>
<feature type="chain" id="PRO_5035225549" description="Ubiquitin-like domain-containing protein" evidence="1">
    <location>
        <begin position="18"/>
        <end position="479"/>
    </location>
</feature>
<dbReference type="InterPro" id="IPR029071">
    <property type="entry name" value="Ubiquitin-like_domsf"/>
</dbReference>
<dbReference type="AlphaFoldDB" id="A0A8I6S4Y5"/>
<dbReference type="OMA" id="MRFPNKQ"/>
<dbReference type="Gene3D" id="3.80.10.10">
    <property type="entry name" value="Ribonuclease Inhibitor"/>
    <property type="match status" value="3"/>
</dbReference>
<dbReference type="SUPFAM" id="SSF54236">
    <property type="entry name" value="Ubiquitin-like"/>
    <property type="match status" value="1"/>
</dbReference>
<feature type="signal peptide" evidence="1">
    <location>
        <begin position="1"/>
        <end position="17"/>
    </location>
</feature>
<protein>
    <recommendedName>
        <fullName evidence="2">Ubiquitin-like domain-containing protein</fullName>
    </recommendedName>
</protein>
<dbReference type="Proteomes" id="UP000494040">
    <property type="component" value="Unassembled WGS sequence"/>
</dbReference>
<proteinExistence type="predicted"/>
<organism evidence="3 4">
    <name type="scientific">Cimex lectularius</name>
    <name type="common">Bed bug</name>
    <name type="synonym">Acanthia lectularia</name>
    <dbReference type="NCBI Taxonomy" id="79782"/>
    <lineage>
        <taxon>Eukaryota</taxon>
        <taxon>Metazoa</taxon>
        <taxon>Ecdysozoa</taxon>
        <taxon>Arthropoda</taxon>
        <taxon>Hexapoda</taxon>
        <taxon>Insecta</taxon>
        <taxon>Pterygota</taxon>
        <taxon>Neoptera</taxon>
        <taxon>Paraneoptera</taxon>
        <taxon>Hemiptera</taxon>
        <taxon>Heteroptera</taxon>
        <taxon>Panheteroptera</taxon>
        <taxon>Cimicomorpha</taxon>
        <taxon>Cimicidae</taxon>
        <taxon>Cimex</taxon>
    </lineage>
</organism>
<dbReference type="KEGG" id="clec:106671021"/>